<organism evidence="1 2">
    <name type="scientific">Plasmodium inui San Antonio 1</name>
    <dbReference type="NCBI Taxonomy" id="1237626"/>
    <lineage>
        <taxon>Eukaryota</taxon>
        <taxon>Sar</taxon>
        <taxon>Alveolata</taxon>
        <taxon>Apicomplexa</taxon>
        <taxon>Aconoidasida</taxon>
        <taxon>Haemosporida</taxon>
        <taxon>Plasmodiidae</taxon>
        <taxon>Plasmodium</taxon>
        <taxon>Plasmodium (Plasmodium)</taxon>
    </lineage>
</organism>
<protein>
    <submittedName>
        <fullName evidence="1">Uncharacterized protein</fullName>
    </submittedName>
</protein>
<dbReference type="VEuPathDB" id="PlasmoDB:C922_05423"/>
<gene>
    <name evidence="1" type="ORF">C922_05423</name>
</gene>
<dbReference type="GeneID" id="20040697"/>
<dbReference type="EMBL" id="KI965529">
    <property type="protein sequence ID" value="EUD64199.1"/>
    <property type="molecule type" value="Genomic_DNA"/>
</dbReference>
<dbReference type="Proteomes" id="UP000030640">
    <property type="component" value="Unassembled WGS sequence"/>
</dbReference>
<evidence type="ECO:0000313" key="2">
    <source>
        <dbReference type="Proteomes" id="UP000030640"/>
    </source>
</evidence>
<accession>W7A518</accession>
<keyword evidence="2" id="KW-1185">Reference proteome</keyword>
<dbReference type="RefSeq" id="XP_008819216.1">
    <property type="nucleotide sequence ID" value="XM_008820994.1"/>
</dbReference>
<sequence length="83" mass="9817">MQQPRRSGVAGPSINRRVREAENYLRRINREEQPETQERIDYLKAPPRRDLREIETGAGMIRTVGFRLKQQCHGDRGRVYPKK</sequence>
<dbReference type="AlphaFoldDB" id="W7A518"/>
<evidence type="ECO:0000313" key="1">
    <source>
        <dbReference type="EMBL" id="EUD64199.1"/>
    </source>
</evidence>
<reference evidence="1 2" key="1">
    <citation type="submission" date="2013-02" db="EMBL/GenBank/DDBJ databases">
        <title>The Genome Sequence of Plasmodium inui San Antonio 1.</title>
        <authorList>
            <consortium name="The Broad Institute Genome Sequencing Platform"/>
            <consortium name="The Broad Institute Genome Sequencing Center for Infectious Disease"/>
            <person name="Neafsey D."/>
            <person name="Cheeseman I."/>
            <person name="Volkman S."/>
            <person name="Adams J."/>
            <person name="Walker B."/>
            <person name="Young S.K."/>
            <person name="Zeng Q."/>
            <person name="Gargeya S."/>
            <person name="Fitzgerald M."/>
            <person name="Haas B."/>
            <person name="Abouelleil A."/>
            <person name="Alvarado L."/>
            <person name="Arachchi H.M."/>
            <person name="Berlin A.M."/>
            <person name="Chapman S.B."/>
            <person name="Dewar J."/>
            <person name="Goldberg J."/>
            <person name="Griggs A."/>
            <person name="Gujja S."/>
            <person name="Hansen M."/>
            <person name="Howarth C."/>
            <person name="Imamovic A."/>
            <person name="Larimer J."/>
            <person name="McCowan C."/>
            <person name="Murphy C."/>
            <person name="Neiman D."/>
            <person name="Pearson M."/>
            <person name="Priest M."/>
            <person name="Roberts A."/>
            <person name="Saif S."/>
            <person name="Shea T."/>
            <person name="Sisk P."/>
            <person name="Sykes S."/>
            <person name="Wortman J."/>
            <person name="Nusbaum C."/>
            <person name="Birren B."/>
        </authorList>
    </citation>
    <scope>NUCLEOTIDE SEQUENCE [LARGE SCALE GENOMIC DNA]</scope>
    <source>
        <strain evidence="1 2">San Antonio 1</strain>
    </source>
</reference>
<name>W7A518_9APIC</name>
<proteinExistence type="predicted"/>